<evidence type="ECO:0000256" key="2">
    <source>
        <dbReference type="ARBA" id="ARBA00022485"/>
    </source>
</evidence>
<dbReference type="RefSeq" id="WP_187031349.1">
    <property type="nucleotide sequence ID" value="NZ_AP023420.1"/>
</dbReference>
<dbReference type="GO" id="GO:0046872">
    <property type="term" value="F:metal ion binding"/>
    <property type="evidence" value="ECO:0007669"/>
    <property type="project" value="UniProtKB-KW"/>
</dbReference>
<feature type="domain" description="Radical SAM core" evidence="7">
    <location>
        <begin position="12"/>
        <end position="231"/>
    </location>
</feature>
<evidence type="ECO:0000313" key="8">
    <source>
        <dbReference type="EMBL" id="BCK82874.1"/>
    </source>
</evidence>
<keyword evidence="6" id="KW-0411">Iron-sulfur</keyword>
<sequence length="231" mass="25275">MRISGLQKLSMVDYPGKLAATVFTGGCDLRCPFCHNAPLVVRVAETPHLSQEEILSFLDSRRGLLDGVVLSGGEPLLQPDAAEFLRAVRSMGFAVKLDTNGCHPEALADILRQGLADYVAMDIKNCREKYAGTVGVPDFDLAPVEESIQLLCRSGVEFEFRTTVVREFHTAADITAIGRWLEGSPRYFLQKFVDSGDLVGSGCHAPEDEEMRAMADAARPWFQAVALRGID</sequence>
<dbReference type="SFLD" id="SFLDS00029">
    <property type="entry name" value="Radical_SAM"/>
    <property type="match status" value="1"/>
</dbReference>
<evidence type="ECO:0000313" key="9">
    <source>
        <dbReference type="Proteomes" id="UP000679848"/>
    </source>
</evidence>
<proteinExistence type="predicted"/>
<evidence type="ECO:0000256" key="3">
    <source>
        <dbReference type="ARBA" id="ARBA00022691"/>
    </source>
</evidence>
<dbReference type="InterPro" id="IPR034457">
    <property type="entry name" value="Organic_radical-activating"/>
</dbReference>
<keyword evidence="3" id="KW-0949">S-adenosyl-L-methionine</keyword>
<evidence type="ECO:0000259" key="7">
    <source>
        <dbReference type="PROSITE" id="PS51918"/>
    </source>
</evidence>
<dbReference type="InterPro" id="IPR012840">
    <property type="entry name" value="NrdG2"/>
</dbReference>
<dbReference type="PANTHER" id="PTHR30352:SF5">
    <property type="entry name" value="PYRUVATE FORMATE-LYASE 1-ACTIVATING ENZYME"/>
    <property type="match status" value="1"/>
</dbReference>
<evidence type="ECO:0000256" key="4">
    <source>
        <dbReference type="ARBA" id="ARBA00022723"/>
    </source>
</evidence>
<keyword evidence="4" id="KW-0479">Metal-binding</keyword>
<comment type="cofactor">
    <cofactor evidence="1">
        <name>[4Fe-4S] cluster</name>
        <dbReference type="ChEBI" id="CHEBI:49883"/>
    </cofactor>
</comment>
<keyword evidence="9" id="KW-1185">Reference proteome</keyword>
<dbReference type="AlphaFoldDB" id="A0A810Q4G5"/>
<dbReference type="InterPro" id="IPR007197">
    <property type="entry name" value="rSAM"/>
</dbReference>
<dbReference type="EMBL" id="AP023420">
    <property type="protein sequence ID" value="BCK82874.1"/>
    <property type="molecule type" value="Genomic_DNA"/>
</dbReference>
<evidence type="ECO:0000256" key="5">
    <source>
        <dbReference type="ARBA" id="ARBA00023004"/>
    </source>
</evidence>
<dbReference type="SUPFAM" id="SSF102114">
    <property type="entry name" value="Radical SAM enzymes"/>
    <property type="match status" value="1"/>
</dbReference>
<keyword evidence="5" id="KW-0408">Iron</keyword>
<name>A0A810Q4G5_9FIRM</name>
<dbReference type="Pfam" id="PF04055">
    <property type="entry name" value="Radical_SAM"/>
    <property type="match status" value="1"/>
</dbReference>
<organism evidence="8 9">
    <name type="scientific">Pusillibacter faecalis</name>
    <dbReference type="NCBI Taxonomy" id="2714358"/>
    <lineage>
        <taxon>Bacteria</taxon>
        <taxon>Bacillati</taxon>
        <taxon>Bacillota</taxon>
        <taxon>Clostridia</taxon>
        <taxon>Eubacteriales</taxon>
        <taxon>Oscillospiraceae</taxon>
        <taxon>Pusillibacter</taxon>
    </lineage>
</organism>
<dbReference type="CDD" id="cd01335">
    <property type="entry name" value="Radical_SAM"/>
    <property type="match status" value="1"/>
</dbReference>
<reference evidence="8" key="1">
    <citation type="submission" date="2020-09" db="EMBL/GenBank/DDBJ databases">
        <title>New species isolated from human feces.</title>
        <authorList>
            <person name="Kitahara M."/>
            <person name="Shigeno Y."/>
            <person name="Shime M."/>
            <person name="Matsumoto Y."/>
            <person name="Nakamura S."/>
            <person name="Motooka D."/>
            <person name="Fukuoka S."/>
            <person name="Nishikawa H."/>
            <person name="Benno Y."/>
        </authorList>
    </citation>
    <scope>NUCLEOTIDE SEQUENCE</scope>
    <source>
        <strain evidence="8">MM59</strain>
    </source>
</reference>
<dbReference type="Proteomes" id="UP000679848">
    <property type="component" value="Chromosome"/>
</dbReference>
<dbReference type="KEGG" id="pfaa:MM59RIKEN_01930"/>
<keyword evidence="2" id="KW-0004">4Fe-4S</keyword>
<dbReference type="NCBIfam" id="TIGR02495">
    <property type="entry name" value="NrdG2"/>
    <property type="match status" value="1"/>
</dbReference>
<evidence type="ECO:0000256" key="6">
    <source>
        <dbReference type="ARBA" id="ARBA00023014"/>
    </source>
</evidence>
<dbReference type="InterPro" id="IPR058240">
    <property type="entry name" value="rSAM_sf"/>
</dbReference>
<dbReference type="SFLD" id="SFLDG01094">
    <property type="entry name" value="Uncharacterised_Radical_SAM_Su"/>
    <property type="match status" value="1"/>
</dbReference>
<evidence type="ECO:0000256" key="1">
    <source>
        <dbReference type="ARBA" id="ARBA00001966"/>
    </source>
</evidence>
<dbReference type="PANTHER" id="PTHR30352">
    <property type="entry name" value="PYRUVATE FORMATE-LYASE-ACTIVATING ENZYME"/>
    <property type="match status" value="1"/>
</dbReference>
<dbReference type="GO" id="GO:0003824">
    <property type="term" value="F:catalytic activity"/>
    <property type="evidence" value="ECO:0007669"/>
    <property type="project" value="InterPro"/>
</dbReference>
<dbReference type="InterPro" id="IPR013785">
    <property type="entry name" value="Aldolase_TIM"/>
</dbReference>
<dbReference type="PROSITE" id="PS51918">
    <property type="entry name" value="RADICAL_SAM"/>
    <property type="match status" value="1"/>
</dbReference>
<dbReference type="Gene3D" id="3.20.20.70">
    <property type="entry name" value="Aldolase class I"/>
    <property type="match status" value="1"/>
</dbReference>
<gene>
    <name evidence="8" type="ORF">MM59RIKEN_01930</name>
</gene>
<protein>
    <submittedName>
        <fullName evidence="8">Anaerobic ribonucleoside-triphosphate reductase-activating protein</fullName>
    </submittedName>
</protein>
<dbReference type="GO" id="GO:0051539">
    <property type="term" value="F:4 iron, 4 sulfur cluster binding"/>
    <property type="evidence" value="ECO:0007669"/>
    <property type="project" value="UniProtKB-KW"/>
</dbReference>
<accession>A0A810Q4G5</accession>